<comment type="caution">
    <text evidence="3">The sequence shown here is derived from an EMBL/GenBank/DDBJ whole genome shotgun (WGS) entry which is preliminary data.</text>
</comment>
<evidence type="ECO:0008006" key="5">
    <source>
        <dbReference type="Google" id="ProtNLM"/>
    </source>
</evidence>
<evidence type="ECO:0000313" key="4">
    <source>
        <dbReference type="Proteomes" id="UP001595701"/>
    </source>
</evidence>
<dbReference type="InterPro" id="IPR006311">
    <property type="entry name" value="TAT_signal"/>
</dbReference>
<gene>
    <name evidence="3" type="ORF">ACFOZ0_27315</name>
</gene>
<proteinExistence type="predicted"/>
<dbReference type="RefSeq" id="WP_310763736.1">
    <property type="nucleotide sequence ID" value="NZ_JBHRWR010000021.1"/>
</dbReference>
<feature type="chain" id="PRO_5045376902" description="Adenylate cyclase" evidence="2">
    <location>
        <begin position="21"/>
        <end position="92"/>
    </location>
</feature>
<sequence>MNLLRRAALALASIALVTGAAGVAAAPAFGGQPGQSCEDQPSRPGHSQSAPGSAFNPDGVAGTHYAGEQPQNSTNPHSVSQYDVACFQVSTH</sequence>
<feature type="signal peptide" evidence="2">
    <location>
        <begin position="1"/>
        <end position="20"/>
    </location>
</feature>
<organism evidence="3 4">
    <name type="scientific">Streptomyces yaanensis</name>
    <dbReference type="NCBI Taxonomy" id="1142239"/>
    <lineage>
        <taxon>Bacteria</taxon>
        <taxon>Bacillati</taxon>
        <taxon>Actinomycetota</taxon>
        <taxon>Actinomycetes</taxon>
        <taxon>Kitasatosporales</taxon>
        <taxon>Streptomycetaceae</taxon>
        <taxon>Streptomyces</taxon>
    </lineage>
</organism>
<evidence type="ECO:0000256" key="1">
    <source>
        <dbReference type="SAM" id="MobiDB-lite"/>
    </source>
</evidence>
<evidence type="ECO:0000256" key="2">
    <source>
        <dbReference type="SAM" id="SignalP"/>
    </source>
</evidence>
<name>A0ABV7SKW0_9ACTN</name>
<accession>A0ABV7SKW0</accession>
<feature type="compositionally biased region" description="Polar residues" evidence="1">
    <location>
        <begin position="69"/>
        <end position="80"/>
    </location>
</feature>
<feature type="region of interest" description="Disordered" evidence="1">
    <location>
        <begin position="28"/>
        <end position="80"/>
    </location>
</feature>
<keyword evidence="4" id="KW-1185">Reference proteome</keyword>
<dbReference type="EMBL" id="JBHRWR010000021">
    <property type="protein sequence ID" value="MFC3576921.1"/>
    <property type="molecule type" value="Genomic_DNA"/>
</dbReference>
<protein>
    <recommendedName>
        <fullName evidence="5">Adenylate cyclase</fullName>
    </recommendedName>
</protein>
<dbReference type="PROSITE" id="PS51318">
    <property type="entry name" value="TAT"/>
    <property type="match status" value="1"/>
</dbReference>
<evidence type="ECO:0000313" key="3">
    <source>
        <dbReference type="EMBL" id="MFC3576921.1"/>
    </source>
</evidence>
<keyword evidence="2" id="KW-0732">Signal</keyword>
<dbReference type="Proteomes" id="UP001595701">
    <property type="component" value="Unassembled WGS sequence"/>
</dbReference>
<reference evidence="4" key="1">
    <citation type="journal article" date="2019" name="Int. J. Syst. Evol. Microbiol.">
        <title>The Global Catalogue of Microorganisms (GCM) 10K type strain sequencing project: providing services to taxonomists for standard genome sequencing and annotation.</title>
        <authorList>
            <consortium name="The Broad Institute Genomics Platform"/>
            <consortium name="The Broad Institute Genome Sequencing Center for Infectious Disease"/>
            <person name="Wu L."/>
            <person name="Ma J."/>
        </authorList>
    </citation>
    <scope>NUCLEOTIDE SEQUENCE [LARGE SCALE GENOMIC DNA]</scope>
    <source>
        <strain evidence="4">CGMCC 4.7035</strain>
    </source>
</reference>